<dbReference type="AlphaFoldDB" id="A0AAV7G4C8"/>
<accession>A0AAV7G4C8</accession>
<feature type="signal peptide" evidence="1">
    <location>
        <begin position="1"/>
        <end position="29"/>
    </location>
</feature>
<reference evidence="2 3" key="1">
    <citation type="journal article" date="2021" name="Hortic Res">
        <title>Chromosome-scale assembly of the Dendrobium chrysotoxum genome enhances the understanding of orchid evolution.</title>
        <authorList>
            <person name="Zhang Y."/>
            <person name="Zhang G.Q."/>
            <person name="Zhang D."/>
            <person name="Liu X.D."/>
            <person name="Xu X.Y."/>
            <person name="Sun W.H."/>
            <person name="Yu X."/>
            <person name="Zhu X."/>
            <person name="Wang Z.W."/>
            <person name="Zhao X."/>
            <person name="Zhong W.Y."/>
            <person name="Chen H."/>
            <person name="Yin W.L."/>
            <person name="Huang T."/>
            <person name="Niu S.C."/>
            <person name="Liu Z.J."/>
        </authorList>
    </citation>
    <scope>NUCLEOTIDE SEQUENCE [LARGE SCALE GENOMIC DNA]</scope>
    <source>
        <strain evidence="2">Lindl</strain>
    </source>
</reference>
<keyword evidence="1" id="KW-0732">Signal</keyword>
<evidence type="ECO:0000313" key="3">
    <source>
        <dbReference type="Proteomes" id="UP000775213"/>
    </source>
</evidence>
<proteinExistence type="predicted"/>
<protein>
    <submittedName>
        <fullName evidence="2">Uncharacterized protein</fullName>
    </submittedName>
</protein>
<feature type="chain" id="PRO_5043809623" evidence="1">
    <location>
        <begin position="30"/>
        <end position="195"/>
    </location>
</feature>
<evidence type="ECO:0000256" key="1">
    <source>
        <dbReference type="SAM" id="SignalP"/>
    </source>
</evidence>
<organism evidence="2 3">
    <name type="scientific">Dendrobium chrysotoxum</name>
    <name type="common">Orchid</name>
    <dbReference type="NCBI Taxonomy" id="161865"/>
    <lineage>
        <taxon>Eukaryota</taxon>
        <taxon>Viridiplantae</taxon>
        <taxon>Streptophyta</taxon>
        <taxon>Embryophyta</taxon>
        <taxon>Tracheophyta</taxon>
        <taxon>Spermatophyta</taxon>
        <taxon>Magnoliopsida</taxon>
        <taxon>Liliopsida</taxon>
        <taxon>Asparagales</taxon>
        <taxon>Orchidaceae</taxon>
        <taxon>Epidendroideae</taxon>
        <taxon>Malaxideae</taxon>
        <taxon>Dendrobiinae</taxon>
        <taxon>Dendrobium</taxon>
    </lineage>
</organism>
<keyword evidence="3" id="KW-1185">Reference proteome</keyword>
<dbReference type="EMBL" id="JAGFBR010000018">
    <property type="protein sequence ID" value="KAH0450605.1"/>
    <property type="molecule type" value="Genomic_DNA"/>
</dbReference>
<gene>
    <name evidence="2" type="ORF">IEQ34_021297</name>
</gene>
<dbReference type="Proteomes" id="UP000775213">
    <property type="component" value="Unassembled WGS sequence"/>
</dbReference>
<name>A0AAV7G4C8_DENCH</name>
<evidence type="ECO:0000313" key="2">
    <source>
        <dbReference type="EMBL" id="KAH0450605.1"/>
    </source>
</evidence>
<sequence>MGCQETSKHQSKHIIRIIFIFIFLQTKRSTTNCCKYFDQIYIIYNITIDYSAKLFHFSATSLSALYDDPPSAKATAVASFNSCTLFLKTFPSSPSINSFTTLAISSLSIKPSSPFFGRIAIFTPSTNITAFIACSANNGHAIIGTPCVTLSSVEFHPQCDRNPPVDECASTSICGAHDGTTKPTPCVRSIKPSGK</sequence>
<comment type="caution">
    <text evidence="2">The sequence shown here is derived from an EMBL/GenBank/DDBJ whole genome shotgun (WGS) entry which is preliminary data.</text>
</comment>